<gene>
    <name evidence="2" type="ORF">LSUE1_G003884</name>
</gene>
<feature type="chain" id="PRO_5035873177" evidence="1">
    <location>
        <begin position="18"/>
        <end position="303"/>
    </location>
</feature>
<organism evidence="2 3">
    <name type="scientific">Lachnellula suecica</name>
    <dbReference type="NCBI Taxonomy" id="602035"/>
    <lineage>
        <taxon>Eukaryota</taxon>
        <taxon>Fungi</taxon>
        <taxon>Dikarya</taxon>
        <taxon>Ascomycota</taxon>
        <taxon>Pezizomycotina</taxon>
        <taxon>Leotiomycetes</taxon>
        <taxon>Helotiales</taxon>
        <taxon>Lachnaceae</taxon>
        <taxon>Lachnellula</taxon>
    </lineage>
</organism>
<accession>A0A8T9C835</accession>
<name>A0A8T9C835_9HELO</name>
<dbReference type="AlphaFoldDB" id="A0A8T9C835"/>
<evidence type="ECO:0000313" key="2">
    <source>
        <dbReference type="EMBL" id="TVY78317.1"/>
    </source>
</evidence>
<protein>
    <submittedName>
        <fullName evidence="2">Uncharacterized protein</fullName>
    </submittedName>
</protein>
<dbReference type="Proteomes" id="UP000469558">
    <property type="component" value="Unassembled WGS sequence"/>
</dbReference>
<proteinExistence type="predicted"/>
<comment type="caution">
    <text evidence="2">The sequence shown here is derived from an EMBL/GenBank/DDBJ whole genome shotgun (WGS) entry which is preliminary data.</text>
</comment>
<dbReference type="EMBL" id="QGMK01000793">
    <property type="protein sequence ID" value="TVY78317.1"/>
    <property type="molecule type" value="Genomic_DNA"/>
</dbReference>
<feature type="signal peptide" evidence="1">
    <location>
        <begin position="1"/>
        <end position="17"/>
    </location>
</feature>
<keyword evidence="3" id="KW-1185">Reference proteome</keyword>
<sequence>MRFQILSLAFLVHHACSSIIPTSVKGELISARSEPPSESSPNPIASQYPNNVTGTINNTIAVVPISYNLARSIIPSQYGILTKAYKSLLPGFPKDSYPLVVRAVLDHDIQVYAANISIPDFQASRAPNLLGDGYSSYTYSKYLLVTSTNLVAIAGVAMYGTIPVPSNFSSPQAYAFTNGRDKDVFLDAYTDLLSKEPSVTTRFKPTTEIAPWPLDFYKNVTNQPTFTNGLSCDNQLDIFNTLLSTGKNAPVGVKGDIMIKAPYLPSDSTFRGVHGIKVDVAFVENNAIPCEQLKGYSGTGSGD</sequence>
<dbReference type="OrthoDB" id="265717at2759"/>
<keyword evidence="1" id="KW-0732">Signal</keyword>
<reference evidence="2 3" key="1">
    <citation type="submission" date="2018-05" db="EMBL/GenBank/DDBJ databases">
        <title>Genome sequencing and assembly of the regulated plant pathogen Lachnellula willkommii and related sister species for the development of diagnostic species identification markers.</title>
        <authorList>
            <person name="Giroux E."/>
            <person name="Bilodeau G."/>
        </authorList>
    </citation>
    <scope>NUCLEOTIDE SEQUENCE [LARGE SCALE GENOMIC DNA]</scope>
    <source>
        <strain evidence="2 3">CBS 268.59</strain>
    </source>
</reference>
<evidence type="ECO:0000256" key="1">
    <source>
        <dbReference type="SAM" id="SignalP"/>
    </source>
</evidence>
<evidence type="ECO:0000313" key="3">
    <source>
        <dbReference type="Proteomes" id="UP000469558"/>
    </source>
</evidence>